<feature type="domain" description="HTH tetR-type" evidence="5">
    <location>
        <begin position="3"/>
        <end position="63"/>
    </location>
</feature>
<dbReference type="Proteomes" id="UP000268048">
    <property type="component" value="Chromosome"/>
</dbReference>
<dbReference type="Pfam" id="PF00440">
    <property type="entry name" value="TetR_N"/>
    <property type="match status" value="1"/>
</dbReference>
<organism evidence="6 7">
    <name type="scientific">Pseudomonas chlororaphis</name>
    <dbReference type="NCBI Taxonomy" id="587753"/>
    <lineage>
        <taxon>Bacteria</taxon>
        <taxon>Pseudomonadati</taxon>
        <taxon>Pseudomonadota</taxon>
        <taxon>Gammaproteobacteria</taxon>
        <taxon>Pseudomonadales</taxon>
        <taxon>Pseudomonadaceae</taxon>
        <taxon>Pseudomonas</taxon>
    </lineage>
</organism>
<dbReference type="GO" id="GO:0000976">
    <property type="term" value="F:transcription cis-regulatory region binding"/>
    <property type="evidence" value="ECO:0007669"/>
    <property type="project" value="TreeGrafter"/>
</dbReference>
<reference evidence="6 7" key="1">
    <citation type="submission" date="2018-03" db="EMBL/GenBank/DDBJ databases">
        <title>Diversity of phytobeneficial traits revealed by whole-genome analysis of worldwide-isolated phenazine-producing Pseudomonas spp.</title>
        <authorList>
            <person name="Biessy A."/>
            <person name="Novinscak A."/>
            <person name="Blom J."/>
            <person name="Leger G."/>
            <person name="Thomashow L.S."/>
            <person name="Cazorla F.M."/>
            <person name="Josic D."/>
            <person name="Filion M."/>
        </authorList>
    </citation>
    <scope>NUCLEOTIDE SEQUENCE [LARGE SCALE GENOMIC DNA]</scope>
    <source>
        <strain evidence="6 7">B25</strain>
    </source>
</reference>
<evidence type="ECO:0000256" key="1">
    <source>
        <dbReference type="ARBA" id="ARBA00023015"/>
    </source>
</evidence>
<dbReference type="InterPro" id="IPR036271">
    <property type="entry name" value="Tet_transcr_reg_TetR-rel_C_sf"/>
</dbReference>
<sequence>MRVSNRSKILDAAIRVINRDGLTAVTFDSVAAEAEVTRGGMIYHFPSREALIEAINQHLADQWEANLIEHAGKPAQEASALERHMAYQRASTHGATRAELLFLLEFSKNPELAKPWDRIIETWSAPEPVDIDDTAALSRFIARLAADGLWSYQYVSNKSLPPAVRERVAELLVKILADGTLKSGKENQE</sequence>
<protein>
    <submittedName>
        <fullName evidence="6">Transcriptional regulator, AcrR family</fullName>
    </submittedName>
</protein>
<keyword evidence="3" id="KW-0804">Transcription</keyword>
<dbReference type="GO" id="GO:0003700">
    <property type="term" value="F:DNA-binding transcription factor activity"/>
    <property type="evidence" value="ECO:0007669"/>
    <property type="project" value="TreeGrafter"/>
</dbReference>
<dbReference type="SUPFAM" id="SSF46689">
    <property type="entry name" value="Homeodomain-like"/>
    <property type="match status" value="1"/>
</dbReference>
<dbReference type="PRINTS" id="PR00455">
    <property type="entry name" value="HTHTETR"/>
</dbReference>
<dbReference type="InterPro" id="IPR009057">
    <property type="entry name" value="Homeodomain-like_sf"/>
</dbReference>
<gene>
    <name evidence="6" type="ORF">C4K04_0312</name>
</gene>
<keyword evidence="2 4" id="KW-0238">DNA-binding</keyword>
<dbReference type="InterPro" id="IPR001647">
    <property type="entry name" value="HTH_TetR"/>
</dbReference>
<evidence type="ECO:0000259" key="5">
    <source>
        <dbReference type="PROSITE" id="PS50977"/>
    </source>
</evidence>
<accession>A0A3G7TIG7</accession>
<dbReference type="RefSeq" id="WP_124318726.1">
    <property type="nucleotide sequence ID" value="NZ_CP027753.1"/>
</dbReference>
<feature type="DNA-binding region" description="H-T-H motif" evidence="4">
    <location>
        <begin position="26"/>
        <end position="45"/>
    </location>
</feature>
<dbReference type="Pfam" id="PF17937">
    <property type="entry name" value="TetR_C_28"/>
    <property type="match status" value="1"/>
</dbReference>
<dbReference type="PANTHER" id="PTHR30055:SF234">
    <property type="entry name" value="HTH-TYPE TRANSCRIPTIONAL REGULATOR BETI"/>
    <property type="match status" value="1"/>
</dbReference>
<dbReference type="InterPro" id="IPR050109">
    <property type="entry name" value="HTH-type_TetR-like_transc_reg"/>
</dbReference>
<evidence type="ECO:0000256" key="3">
    <source>
        <dbReference type="ARBA" id="ARBA00023163"/>
    </source>
</evidence>
<dbReference type="PANTHER" id="PTHR30055">
    <property type="entry name" value="HTH-TYPE TRANSCRIPTIONAL REGULATOR RUTR"/>
    <property type="match status" value="1"/>
</dbReference>
<dbReference type="EMBL" id="CP027753">
    <property type="protein sequence ID" value="AZE46016.1"/>
    <property type="molecule type" value="Genomic_DNA"/>
</dbReference>
<name>A0A3G7TIG7_9PSED</name>
<evidence type="ECO:0000256" key="4">
    <source>
        <dbReference type="PROSITE-ProRule" id="PRU00335"/>
    </source>
</evidence>
<dbReference type="InterPro" id="IPR041479">
    <property type="entry name" value="TetR_CgmR_C"/>
</dbReference>
<dbReference type="Gene3D" id="1.10.357.10">
    <property type="entry name" value="Tetracycline Repressor, domain 2"/>
    <property type="match status" value="1"/>
</dbReference>
<dbReference type="PROSITE" id="PS50977">
    <property type="entry name" value="HTH_TETR_2"/>
    <property type="match status" value="1"/>
</dbReference>
<evidence type="ECO:0000256" key="2">
    <source>
        <dbReference type="ARBA" id="ARBA00023125"/>
    </source>
</evidence>
<evidence type="ECO:0000313" key="6">
    <source>
        <dbReference type="EMBL" id="AZE46016.1"/>
    </source>
</evidence>
<proteinExistence type="predicted"/>
<dbReference type="AlphaFoldDB" id="A0A3G7TIG7"/>
<keyword evidence="1" id="KW-0805">Transcription regulation</keyword>
<dbReference type="SUPFAM" id="SSF48498">
    <property type="entry name" value="Tetracyclin repressor-like, C-terminal domain"/>
    <property type="match status" value="1"/>
</dbReference>
<evidence type="ECO:0000313" key="7">
    <source>
        <dbReference type="Proteomes" id="UP000268048"/>
    </source>
</evidence>